<dbReference type="InterPro" id="IPR036736">
    <property type="entry name" value="ACP-like_sf"/>
</dbReference>
<keyword evidence="1" id="KW-0596">Phosphopantetheine</keyword>
<organism evidence="8 9">
    <name type="scientific">Christensenella minuta</name>
    <dbReference type="NCBI Taxonomy" id="626937"/>
    <lineage>
        <taxon>Bacteria</taxon>
        <taxon>Bacillati</taxon>
        <taxon>Bacillota</taxon>
        <taxon>Clostridia</taxon>
        <taxon>Christensenellales</taxon>
        <taxon>Christensenellaceae</taxon>
        <taxon>Christensenella</taxon>
    </lineage>
</organism>
<keyword evidence="9" id="KW-1185">Reference proteome</keyword>
<name>A0A136Q804_9FIRM</name>
<evidence type="ECO:0000313" key="9">
    <source>
        <dbReference type="Proteomes" id="UP000070366"/>
    </source>
</evidence>
<evidence type="ECO:0000256" key="4">
    <source>
        <dbReference type="ARBA" id="ARBA00022832"/>
    </source>
</evidence>
<keyword evidence="3" id="KW-0597">Phosphoprotein</keyword>
<dbReference type="Pfam" id="PF00550">
    <property type="entry name" value="PP-binding"/>
    <property type="match status" value="1"/>
</dbReference>
<dbReference type="RefSeq" id="WP_066523405.1">
    <property type="nucleotide sequence ID" value="NZ_CABMOF010000018.1"/>
</dbReference>
<keyword evidence="2" id="KW-0444">Lipid biosynthesis</keyword>
<dbReference type="Proteomes" id="UP000070366">
    <property type="component" value="Unassembled WGS sequence"/>
</dbReference>
<dbReference type="GO" id="GO:0000035">
    <property type="term" value="F:acyl binding"/>
    <property type="evidence" value="ECO:0007669"/>
    <property type="project" value="TreeGrafter"/>
</dbReference>
<keyword evidence="4" id="KW-0276">Fatty acid metabolism</keyword>
<accession>A0A136Q804</accession>
<sequence>MFEKIVSILQEYSGEDKSLIVPEARLTADLGLNSLDVISIVVAFEDEFGVEISNEDLRTFQRVSDIEAYLEQHAARR</sequence>
<dbReference type="GO" id="GO:0000036">
    <property type="term" value="F:acyl carrier activity"/>
    <property type="evidence" value="ECO:0007669"/>
    <property type="project" value="TreeGrafter"/>
</dbReference>
<feature type="domain" description="Carrier" evidence="7">
    <location>
        <begin position="1"/>
        <end position="74"/>
    </location>
</feature>
<evidence type="ECO:0000256" key="1">
    <source>
        <dbReference type="ARBA" id="ARBA00022450"/>
    </source>
</evidence>
<evidence type="ECO:0000256" key="3">
    <source>
        <dbReference type="ARBA" id="ARBA00022553"/>
    </source>
</evidence>
<dbReference type="OrthoDB" id="9804551at2"/>
<dbReference type="GO" id="GO:0016020">
    <property type="term" value="C:membrane"/>
    <property type="evidence" value="ECO:0007669"/>
    <property type="project" value="GOC"/>
</dbReference>
<gene>
    <name evidence="8" type="ORF">HMPREF3293_00397</name>
</gene>
<evidence type="ECO:0000313" key="8">
    <source>
        <dbReference type="EMBL" id="KXK66706.1"/>
    </source>
</evidence>
<dbReference type="AlphaFoldDB" id="A0A136Q804"/>
<keyword evidence="5" id="KW-0443">Lipid metabolism</keyword>
<protein>
    <submittedName>
        <fullName evidence="8">Putative acyl carrier protein</fullName>
    </submittedName>
</protein>
<dbReference type="InterPro" id="IPR003231">
    <property type="entry name" value="ACP"/>
</dbReference>
<reference evidence="9" key="1">
    <citation type="submission" date="2016-02" db="EMBL/GenBank/DDBJ databases">
        <authorList>
            <person name="Mitreva M."/>
            <person name="Pepin K.H."/>
            <person name="Mihindukulasuriya K.A."/>
            <person name="Fulton R."/>
            <person name="Fronick C."/>
            <person name="O'Laughlin M."/>
            <person name="Miner T."/>
            <person name="Herter B."/>
            <person name="Rosa B.A."/>
            <person name="Cordes M."/>
            <person name="Tomlinson C."/>
            <person name="Wollam A."/>
            <person name="Palsikar V.B."/>
            <person name="Mardis E.R."/>
            <person name="Wilson R.K."/>
        </authorList>
    </citation>
    <scope>NUCLEOTIDE SEQUENCE [LARGE SCALE GENOMIC DNA]</scope>
    <source>
        <strain evidence="9">DSM 22607</strain>
    </source>
</reference>
<dbReference type="GO" id="GO:0005829">
    <property type="term" value="C:cytosol"/>
    <property type="evidence" value="ECO:0007669"/>
    <property type="project" value="TreeGrafter"/>
</dbReference>
<dbReference type="STRING" id="626937.HMPREF3293_00397"/>
<dbReference type="PANTHER" id="PTHR20863:SF76">
    <property type="entry name" value="CARRIER DOMAIN-CONTAINING PROTEIN"/>
    <property type="match status" value="1"/>
</dbReference>
<dbReference type="PROSITE" id="PS50075">
    <property type="entry name" value="CARRIER"/>
    <property type="match status" value="1"/>
</dbReference>
<evidence type="ECO:0000259" key="7">
    <source>
        <dbReference type="PROSITE" id="PS50075"/>
    </source>
</evidence>
<dbReference type="GO" id="GO:0009245">
    <property type="term" value="P:lipid A biosynthetic process"/>
    <property type="evidence" value="ECO:0007669"/>
    <property type="project" value="TreeGrafter"/>
</dbReference>
<dbReference type="Gene3D" id="1.10.1200.10">
    <property type="entry name" value="ACP-like"/>
    <property type="match status" value="1"/>
</dbReference>
<dbReference type="PANTHER" id="PTHR20863">
    <property type="entry name" value="ACYL CARRIER PROTEIN"/>
    <property type="match status" value="1"/>
</dbReference>
<evidence type="ECO:0000256" key="6">
    <source>
        <dbReference type="ARBA" id="ARBA00023160"/>
    </source>
</evidence>
<dbReference type="KEGG" id="cmiu:B1H56_07380"/>
<evidence type="ECO:0000256" key="2">
    <source>
        <dbReference type="ARBA" id="ARBA00022516"/>
    </source>
</evidence>
<dbReference type="SUPFAM" id="SSF47336">
    <property type="entry name" value="ACP-like"/>
    <property type="match status" value="1"/>
</dbReference>
<keyword evidence="6" id="KW-0275">Fatty acid biosynthesis</keyword>
<comment type="caution">
    <text evidence="8">The sequence shown here is derived from an EMBL/GenBank/DDBJ whole genome shotgun (WGS) entry which is preliminary data.</text>
</comment>
<proteinExistence type="predicted"/>
<dbReference type="EMBL" id="LSZW01000032">
    <property type="protein sequence ID" value="KXK66706.1"/>
    <property type="molecule type" value="Genomic_DNA"/>
</dbReference>
<evidence type="ECO:0000256" key="5">
    <source>
        <dbReference type="ARBA" id="ARBA00023098"/>
    </source>
</evidence>
<dbReference type="InterPro" id="IPR009081">
    <property type="entry name" value="PP-bd_ACP"/>
</dbReference>